<evidence type="ECO:0000313" key="3">
    <source>
        <dbReference type="Proteomes" id="UP001168338"/>
    </source>
</evidence>
<evidence type="ECO:0000256" key="1">
    <source>
        <dbReference type="SAM" id="MobiDB-lite"/>
    </source>
</evidence>
<reference evidence="2" key="1">
    <citation type="submission" date="2019-05" db="EMBL/GenBank/DDBJ databases">
        <title>Methanoculleus sp. FWC-SCC1, a methanogenic archaeon isolated from deep marine cold seep.</title>
        <authorList>
            <person name="Chen Y.-W."/>
            <person name="Chen S.-C."/>
            <person name="Teng N.-H."/>
            <person name="Lai M.-C."/>
        </authorList>
    </citation>
    <scope>NUCLEOTIDE SEQUENCE</scope>
    <source>
        <strain evidence="2">FWC-SCC1</strain>
    </source>
</reference>
<protein>
    <recommendedName>
        <fullName evidence="4">Carboxypeptidase regulatory-like domain-containing protein</fullName>
    </recommendedName>
</protein>
<evidence type="ECO:0000313" key="2">
    <source>
        <dbReference type="EMBL" id="MDN7024533.1"/>
    </source>
</evidence>
<comment type="caution">
    <text evidence="2">The sequence shown here is derived from an EMBL/GenBank/DDBJ whole genome shotgun (WGS) entry which is preliminary data.</text>
</comment>
<gene>
    <name evidence="2" type="ORF">FGU65_06460</name>
</gene>
<proteinExistence type="predicted"/>
<sequence>MRMQYRTLLLTLLLVAGCIPAVMAAPALPCEFYGDISVNGNPAPAGTVITATIGGEERGRLVTSAEGVYGGTGSFDARLLVQAAEGEDPAAITFLVDGVTFSQTALYAPGEITRMDLAVQIEEPNATVTTPATTVATTAAPTTTASSSGSSGSSPAGSTPTTAQTPSPTASPEPTGTSGGSGTPDLTASATVQAAGTTLPRFTAAAAPTPAAATQQAPLQYAPFAAFVVLLVLIRKR</sequence>
<dbReference type="EMBL" id="VCYH01000004">
    <property type="protein sequence ID" value="MDN7024533.1"/>
    <property type="molecule type" value="Genomic_DNA"/>
</dbReference>
<evidence type="ECO:0008006" key="4">
    <source>
        <dbReference type="Google" id="ProtNLM"/>
    </source>
</evidence>
<keyword evidence="3" id="KW-1185">Reference proteome</keyword>
<organism evidence="2 3">
    <name type="scientific">Methanoculleus frigidifontis</name>
    <dbReference type="NCBI Taxonomy" id="2584085"/>
    <lineage>
        <taxon>Archaea</taxon>
        <taxon>Methanobacteriati</taxon>
        <taxon>Methanobacteriota</taxon>
        <taxon>Stenosarchaea group</taxon>
        <taxon>Methanomicrobia</taxon>
        <taxon>Methanomicrobiales</taxon>
        <taxon>Methanomicrobiaceae</taxon>
        <taxon>Methanoculleus</taxon>
    </lineage>
</organism>
<feature type="region of interest" description="Disordered" evidence="1">
    <location>
        <begin position="129"/>
        <end position="187"/>
    </location>
</feature>
<dbReference type="PROSITE" id="PS51257">
    <property type="entry name" value="PROKAR_LIPOPROTEIN"/>
    <property type="match status" value="1"/>
</dbReference>
<name>A0ABT8M9B8_9EURY</name>
<feature type="compositionally biased region" description="Low complexity" evidence="1">
    <location>
        <begin position="129"/>
        <end position="176"/>
    </location>
</feature>
<accession>A0ABT8M9B8</accession>
<dbReference type="Proteomes" id="UP001168338">
    <property type="component" value="Unassembled WGS sequence"/>
</dbReference>